<keyword evidence="4" id="KW-1185">Reference proteome</keyword>
<dbReference type="Proteomes" id="UP000265566">
    <property type="component" value="Chromosome 4"/>
</dbReference>
<evidence type="ECO:0000313" key="4">
    <source>
        <dbReference type="Proteomes" id="UP000002051"/>
    </source>
</evidence>
<dbReference type="PANTHER" id="PTHR10635">
    <property type="entry name" value="COATOMER SUBUNIT BETA"/>
    <property type="match status" value="1"/>
</dbReference>
<dbReference type="PaxDb" id="3880-AES92632"/>
<dbReference type="GO" id="GO:0005737">
    <property type="term" value="C:cytoplasm"/>
    <property type="evidence" value="ECO:0007669"/>
    <property type="project" value="InterPro"/>
</dbReference>
<dbReference type="EMBL" id="CM001220">
    <property type="protein sequence ID" value="AES92632.1"/>
    <property type="molecule type" value="Genomic_DNA"/>
</dbReference>
<dbReference type="PANTHER" id="PTHR10635:SF0">
    <property type="entry name" value="COATOMER SUBUNIT BETA"/>
    <property type="match status" value="1"/>
</dbReference>
<evidence type="ECO:0000313" key="1">
    <source>
        <dbReference type="EMBL" id="AES92632.1"/>
    </source>
</evidence>
<sequence length="81" mass="9349">MVDMVMDVLRAFSKARNYVVGRKIIDVALELVTPENIHEVVVMLEKEVVKTKTGEHLKKKYRKMLVEAIHSVTQTKSLHFV</sequence>
<dbReference type="Gramene" id="rna27856">
    <property type="protein sequence ID" value="RHN64972.1"/>
    <property type="gene ID" value="gene27856"/>
</dbReference>
<accession>G7JJ75</accession>
<dbReference type="GO" id="GO:0006886">
    <property type="term" value="P:intracellular protein transport"/>
    <property type="evidence" value="ECO:0007669"/>
    <property type="project" value="InterPro"/>
</dbReference>
<dbReference type="HOGENOM" id="CLU_2577471_0_0_1"/>
<dbReference type="STRING" id="3880.G7JJ75"/>
<proteinExistence type="predicted"/>
<dbReference type="EnsemblPlants" id="AES92632">
    <property type="protein sequence ID" value="AES92632"/>
    <property type="gene ID" value="MTR_4g132130"/>
</dbReference>
<evidence type="ECO:0000313" key="2">
    <source>
        <dbReference type="EMBL" id="RHN64972.1"/>
    </source>
</evidence>
<reference evidence="1 4" key="2">
    <citation type="journal article" date="2014" name="BMC Genomics">
        <title>An improved genome release (version Mt4.0) for the model legume Medicago truncatula.</title>
        <authorList>
            <person name="Tang H."/>
            <person name="Krishnakumar V."/>
            <person name="Bidwell S."/>
            <person name="Rosen B."/>
            <person name="Chan A."/>
            <person name="Zhou S."/>
            <person name="Gentzbittel L."/>
            <person name="Childs K.L."/>
            <person name="Yandell M."/>
            <person name="Gundlach H."/>
            <person name="Mayer K.F."/>
            <person name="Schwartz D.C."/>
            <person name="Town C.D."/>
        </authorList>
    </citation>
    <scope>GENOME REANNOTATION</scope>
    <source>
        <strain evidence="3 4">cv. Jemalong A17</strain>
    </source>
</reference>
<reference evidence="2" key="4">
    <citation type="journal article" date="2018" name="Nat. Plants">
        <title>Whole-genome landscape of Medicago truncatula symbiotic genes.</title>
        <authorList>
            <person name="Pecrix Y."/>
            <person name="Gamas P."/>
            <person name="Carrere S."/>
        </authorList>
    </citation>
    <scope>NUCLEOTIDE SEQUENCE</scope>
    <source>
        <tissue evidence="2">Leaves</tissue>
    </source>
</reference>
<organism evidence="1 4">
    <name type="scientific">Medicago truncatula</name>
    <name type="common">Barrel medic</name>
    <name type="synonym">Medicago tribuloides</name>
    <dbReference type="NCBI Taxonomy" id="3880"/>
    <lineage>
        <taxon>Eukaryota</taxon>
        <taxon>Viridiplantae</taxon>
        <taxon>Streptophyta</taxon>
        <taxon>Embryophyta</taxon>
        <taxon>Tracheophyta</taxon>
        <taxon>Spermatophyta</taxon>
        <taxon>Magnoliopsida</taxon>
        <taxon>eudicotyledons</taxon>
        <taxon>Gunneridae</taxon>
        <taxon>Pentapetalae</taxon>
        <taxon>rosids</taxon>
        <taxon>fabids</taxon>
        <taxon>Fabales</taxon>
        <taxon>Fabaceae</taxon>
        <taxon>Papilionoideae</taxon>
        <taxon>50 kb inversion clade</taxon>
        <taxon>NPAAA clade</taxon>
        <taxon>Hologalegina</taxon>
        <taxon>IRL clade</taxon>
        <taxon>Trifolieae</taxon>
        <taxon>Medicago</taxon>
    </lineage>
</organism>
<reference evidence="3" key="3">
    <citation type="submission" date="2015-04" db="UniProtKB">
        <authorList>
            <consortium name="EnsemblPlants"/>
        </authorList>
    </citation>
    <scope>IDENTIFICATION</scope>
    <source>
        <strain evidence="3">cv. Jemalong A17</strain>
    </source>
</reference>
<gene>
    <name evidence="1" type="ordered locus">MTR_4g132130</name>
    <name evidence="2" type="ORF">MtrunA17_Chr4g0074881</name>
</gene>
<reference evidence="1 4" key="1">
    <citation type="journal article" date="2011" name="Nature">
        <title>The Medicago genome provides insight into the evolution of rhizobial symbioses.</title>
        <authorList>
            <person name="Young N.D."/>
            <person name="Debelle F."/>
            <person name="Oldroyd G.E."/>
            <person name="Geurts R."/>
            <person name="Cannon S.B."/>
            <person name="Udvardi M.K."/>
            <person name="Benedito V.A."/>
            <person name="Mayer K.F."/>
            <person name="Gouzy J."/>
            <person name="Schoof H."/>
            <person name="Van de Peer Y."/>
            <person name="Proost S."/>
            <person name="Cook D.R."/>
            <person name="Meyers B.C."/>
            <person name="Spannagl M."/>
            <person name="Cheung F."/>
            <person name="De Mita S."/>
            <person name="Krishnakumar V."/>
            <person name="Gundlach H."/>
            <person name="Zhou S."/>
            <person name="Mudge J."/>
            <person name="Bharti A.K."/>
            <person name="Murray J.D."/>
            <person name="Naoumkina M.A."/>
            <person name="Rosen B."/>
            <person name="Silverstein K.A."/>
            <person name="Tang H."/>
            <person name="Rombauts S."/>
            <person name="Zhao P.X."/>
            <person name="Zhou P."/>
            <person name="Barbe V."/>
            <person name="Bardou P."/>
            <person name="Bechner M."/>
            <person name="Bellec A."/>
            <person name="Berger A."/>
            <person name="Berges H."/>
            <person name="Bidwell S."/>
            <person name="Bisseling T."/>
            <person name="Choisne N."/>
            <person name="Couloux A."/>
            <person name="Denny R."/>
            <person name="Deshpande S."/>
            <person name="Dai X."/>
            <person name="Doyle J.J."/>
            <person name="Dudez A.M."/>
            <person name="Farmer A.D."/>
            <person name="Fouteau S."/>
            <person name="Franken C."/>
            <person name="Gibelin C."/>
            <person name="Gish J."/>
            <person name="Goldstein S."/>
            <person name="Gonzalez A.J."/>
            <person name="Green P.J."/>
            <person name="Hallab A."/>
            <person name="Hartog M."/>
            <person name="Hua A."/>
            <person name="Humphray S.J."/>
            <person name="Jeong D.H."/>
            <person name="Jing Y."/>
            <person name="Jocker A."/>
            <person name="Kenton S.M."/>
            <person name="Kim D.J."/>
            <person name="Klee K."/>
            <person name="Lai H."/>
            <person name="Lang C."/>
            <person name="Lin S."/>
            <person name="Macmil S.L."/>
            <person name="Magdelenat G."/>
            <person name="Matthews L."/>
            <person name="McCorrison J."/>
            <person name="Monaghan E.L."/>
            <person name="Mun J.H."/>
            <person name="Najar F.Z."/>
            <person name="Nicholson C."/>
            <person name="Noirot C."/>
            <person name="O'Bleness M."/>
            <person name="Paule C.R."/>
            <person name="Poulain J."/>
            <person name="Prion F."/>
            <person name="Qin B."/>
            <person name="Qu C."/>
            <person name="Retzel E.F."/>
            <person name="Riddle C."/>
            <person name="Sallet E."/>
            <person name="Samain S."/>
            <person name="Samson N."/>
            <person name="Sanders I."/>
            <person name="Saurat O."/>
            <person name="Scarpelli C."/>
            <person name="Schiex T."/>
            <person name="Segurens B."/>
            <person name="Severin A.J."/>
            <person name="Sherrier D.J."/>
            <person name="Shi R."/>
            <person name="Sims S."/>
            <person name="Singer S.R."/>
            <person name="Sinharoy S."/>
            <person name="Sterck L."/>
            <person name="Viollet A."/>
            <person name="Wang B.B."/>
            <person name="Wang K."/>
            <person name="Wang M."/>
            <person name="Wang X."/>
            <person name="Warfsmann J."/>
            <person name="Weissenbach J."/>
            <person name="White D.D."/>
            <person name="White J.D."/>
            <person name="Wiley G.B."/>
            <person name="Wincker P."/>
            <person name="Xing Y."/>
            <person name="Yang L."/>
            <person name="Yao Z."/>
            <person name="Ying F."/>
            <person name="Zhai J."/>
            <person name="Zhou L."/>
            <person name="Zuber A."/>
            <person name="Denarie J."/>
            <person name="Dixon R.A."/>
            <person name="May G.D."/>
            <person name="Schwartz D.C."/>
            <person name="Rogers J."/>
            <person name="Quetier F."/>
            <person name="Town C.D."/>
            <person name="Roe B.A."/>
        </authorList>
    </citation>
    <scope>NUCLEOTIDE SEQUENCE [LARGE SCALE GENOMIC DNA]</scope>
    <source>
        <strain evidence="1">A17</strain>
        <strain evidence="3 4">cv. Jemalong A17</strain>
    </source>
</reference>
<protein>
    <submittedName>
        <fullName evidence="1">Coatomer subunit beta</fullName>
    </submittedName>
    <submittedName>
        <fullName evidence="2">Putative coatomer beta subunit (COPB1) protein</fullName>
    </submittedName>
</protein>
<dbReference type="eggNOG" id="KOG1058">
    <property type="taxonomic scope" value="Eukaryota"/>
</dbReference>
<dbReference type="AlphaFoldDB" id="G7JJ75"/>
<evidence type="ECO:0000313" key="3">
    <source>
        <dbReference type="EnsemblPlants" id="AES92632"/>
    </source>
</evidence>
<dbReference type="InterPro" id="IPR016460">
    <property type="entry name" value="COPB1"/>
</dbReference>
<dbReference type="Proteomes" id="UP000002051">
    <property type="component" value="Chromosome 4"/>
</dbReference>
<dbReference type="EMBL" id="PSQE01000004">
    <property type="protein sequence ID" value="RHN64972.1"/>
    <property type="molecule type" value="Genomic_DNA"/>
</dbReference>
<name>G7JJ75_MEDTR</name>